<evidence type="ECO:0000259" key="2">
    <source>
        <dbReference type="Pfam" id="PF00534"/>
    </source>
</evidence>
<dbReference type="Gene3D" id="3.40.50.2000">
    <property type="entry name" value="Glycogen Phosphorylase B"/>
    <property type="match status" value="2"/>
</dbReference>
<feature type="domain" description="Glycosyl transferase family 1" evidence="2">
    <location>
        <begin position="195"/>
        <end position="308"/>
    </location>
</feature>
<accession>A0A542U852</accession>
<dbReference type="SUPFAM" id="SSF53756">
    <property type="entry name" value="UDP-Glycosyltransferase/glycogen phosphorylase"/>
    <property type="match status" value="1"/>
</dbReference>
<gene>
    <name evidence="3" type="ORF">FB563_0157</name>
</gene>
<evidence type="ECO:0000313" key="3">
    <source>
        <dbReference type="EMBL" id="TQK95272.1"/>
    </source>
</evidence>
<dbReference type="Proteomes" id="UP000318103">
    <property type="component" value="Unassembled WGS sequence"/>
</dbReference>
<dbReference type="PANTHER" id="PTHR45947:SF3">
    <property type="entry name" value="SULFOQUINOVOSYL TRANSFERASE SQD2"/>
    <property type="match status" value="1"/>
</dbReference>
<dbReference type="PANTHER" id="PTHR45947">
    <property type="entry name" value="SULFOQUINOVOSYL TRANSFERASE SQD2"/>
    <property type="match status" value="1"/>
</dbReference>
<reference evidence="3 4" key="1">
    <citation type="submission" date="2019-06" db="EMBL/GenBank/DDBJ databases">
        <title>Sequencing the genomes of 1000 actinobacteria strains.</title>
        <authorList>
            <person name="Klenk H.-P."/>
        </authorList>
    </citation>
    <scope>NUCLEOTIDE SEQUENCE [LARGE SCALE GENOMIC DNA]</scope>
    <source>
        <strain evidence="3 4">DSM 41929</strain>
    </source>
</reference>
<comment type="caution">
    <text evidence="3">The sequence shown here is derived from an EMBL/GenBank/DDBJ whole genome shotgun (WGS) entry which is preliminary data.</text>
</comment>
<keyword evidence="4" id="KW-1185">Reference proteome</keyword>
<dbReference type="EMBL" id="VFNX01000001">
    <property type="protein sequence ID" value="TQK95272.1"/>
    <property type="molecule type" value="Genomic_DNA"/>
</dbReference>
<dbReference type="OrthoDB" id="9809227at2"/>
<proteinExistence type="predicted"/>
<dbReference type="Pfam" id="PF00534">
    <property type="entry name" value="Glycos_transf_1"/>
    <property type="match status" value="1"/>
</dbReference>
<keyword evidence="1 3" id="KW-0808">Transferase</keyword>
<evidence type="ECO:0000313" key="4">
    <source>
        <dbReference type="Proteomes" id="UP000318103"/>
    </source>
</evidence>
<dbReference type="CDD" id="cd03801">
    <property type="entry name" value="GT4_PimA-like"/>
    <property type="match status" value="1"/>
</dbReference>
<dbReference type="GO" id="GO:0016757">
    <property type="term" value="F:glycosyltransferase activity"/>
    <property type="evidence" value="ECO:0007669"/>
    <property type="project" value="InterPro"/>
</dbReference>
<name>A0A542U852_9ACTN</name>
<dbReference type="InterPro" id="IPR050194">
    <property type="entry name" value="Glycosyltransferase_grp1"/>
</dbReference>
<sequence>MSAPRILTGLDLPWGSPGGSVELLKDLYLDPDGPLAASAFMLIPGVADATPPPDESPLALLGVPGKQLSGEGFWAYVDRLTDAVTARFPHTEQDVVHLQHLAFGATPALLRGYPKHPAIGLVHGTDLLFAAEYETQGAVLREAVESARSLVVPTAGMADQLRRLAPRTDSGRIVHIPWGVPDALLAQPPVRVPREDGPLRVLYAGRLTAEKGAAELVAALTGVPGVRLSMAAPVAEFRRLAGERDLSAVRHLGWLSREELWATFAEHDLLVVPSAKLEAFGLVAVEAQACGLPVAYQPVPGLRDALGDSALPLDLLADPRRALAELTGLRDDPGALDGLRRSGFANAARFPLSRTARDLAALSAQVR</sequence>
<protein>
    <submittedName>
        <fullName evidence="3">Glycosyltransferase involved in cell wall biosynthesis</fullName>
    </submittedName>
</protein>
<evidence type="ECO:0000256" key="1">
    <source>
        <dbReference type="ARBA" id="ARBA00022679"/>
    </source>
</evidence>
<dbReference type="RefSeq" id="WP_055703603.1">
    <property type="nucleotide sequence ID" value="NZ_JBPJFI010000001.1"/>
</dbReference>
<dbReference type="InterPro" id="IPR001296">
    <property type="entry name" value="Glyco_trans_1"/>
</dbReference>
<organism evidence="3 4">
    <name type="scientific">Streptomyces puniciscabiei</name>
    <dbReference type="NCBI Taxonomy" id="164348"/>
    <lineage>
        <taxon>Bacteria</taxon>
        <taxon>Bacillati</taxon>
        <taxon>Actinomycetota</taxon>
        <taxon>Actinomycetes</taxon>
        <taxon>Kitasatosporales</taxon>
        <taxon>Streptomycetaceae</taxon>
        <taxon>Streptomyces</taxon>
    </lineage>
</organism>
<dbReference type="AlphaFoldDB" id="A0A542U852"/>